<organism evidence="2">
    <name type="scientific">Pseudo-nitzschia australis</name>
    <dbReference type="NCBI Taxonomy" id="44445"/>
    <lineage>
        <taxon>Eukaryota</taxon>
        <taxon>Sar</taxon>
        <taxon>Stramenopiles</taxon>
        <taxon>Ochrophyta</taxon>
        <taxon>Bacillariophyta</taxon>
        <taxon>Bacillariophyceae</taxon>
        <taxon>Bacillariophycidae</taxon>
        <taxon>Bacillariales</taxon>
        <taxon>Bacillariaceae</taxon>
        <taxon>Pseudo-nitzschia</taxon>
    </lineage>
</organism>
<dbReference type="PANTHER" id="PTHR43657">
    <property type="entry name" value="TRYPTOPHAN RNA-BINDING ATTENUATOR PROTEIN-LIKE PROTEIN"/>
    <property type="match status" value="1"/>
</dbReference>
<proteinExistence type="predicted"/>
<name>A0A7S4AC66_9STRA</name>
<dbReference type="Gene3D" id="3.60.160.10">
    <property type="entry name" value="Mitochondrial biogenesis AIM24"/>
    <property type="match status" value="1"/>
</dbReference>
<evidence type="ECO:0008006" key="3">
    <source>
        <dbReference type="Google" id="ProtNLM"/>
    </source>
</evidence>
<protein>
    <recommendedName>
        <fullName evidence="3">Altered inheritance of mitochondria protein 24, mitochondrial</fullName>
    </recommendedName>
</protein>
<evidence type="ECO:0000313" key="2">
    <source>
        <dbReference type="EMBL" id="CAE0710735.1"/>
    </source>
</evidence>
<reference evidence="2" key="1">
    <citation type="submission" date="2021-01" db="EMBL/GenBank/DDBJ databases">
        <authorList>
            <person name="Corre E."/>
            <person name="Pelletier E."/>
            <person name="Niang G."/>
            <person name="Scheremetjew M."/>
            <person name="Finn R."/>
            <person name="Kale V."/>
            <person name="Holt S."/>
            <person name="Cochrane G."/>
            <person name="Meng A."/>
            <person name="Brown T."/>
            <person name="Cohen L."/>
        </authorList>
    </citation>
    <scope>NUCLEOTIDE SEQUENCE</scope>
    <source>
        <strain evidence="2">10249 10 AB</strain>
    </source>
</reference>
<feature type="region of interest" description="Disordered" evidence="1">
    <location>
        <begin position="1"/>
        <end position="82"/>
    </location>
</feature>
<dbReference type="InterPro" id="IPR002838">
    <property type="entry name" value="AIM24"/>
</dbReference>
<feature type="compositionally biased region" description="Low complexity" evidence="1">
    <location>
        <begin position="42"/>
        <end position="52"/>
    </location>
</feature>
<accession>A0A7S4AC66</accession>
<dbReference type="Pfam" id="PF01987">
    <property type="entry name" value="AIM24"/>
    <property type="match status" value="1"/>
</dbReference>
<feature type="region of interest" description="Disordered" evidence="1">
    <location>
        <begin position="175"/>
        <end position="194"/>
    </location>
</feature>
<evidence type="ECO:0000256" key="1">
    <source>
        <dbReference type="SAM" id="MobiDB-lite"/>
    </source>
</evidence>
<dbReference type="PANTHER" id="PTHR43657:SF1">
    <property type="entry name" value="ALTERED INHERITANCE OF MITOCHONDRIA PROTEIN 24, MITOCHONDRIAL"/>
    <property type="match status" value="1"/>
</dbReference>
<dbReference type="InterPro" id="IPR036983">
    <property type="entry name" value="AIM24_sf"/>
</dbReference>
<dbReference type="NCBIfam" id="TIGR00266">
    <property type="entry name" value="TIGR00266 family protein"/>
    <property type="match status" value="1"/>
</dbReference>
<gene>
    <name evidence="2" type="ORF">PAUS00366_LOCUS3462</name>
</gene>
<feature type="compositionally biased region" description="Low complexity" evidence="1">
    <location>
        <begin position="18"/>
        <end position="35"/>
    </location>
</feature>
<dbReference type="EMBL" id="HBIX01004393">
    <property type="protein sequence ID" value="CAE0710735.1"/>
    <property type="molecule type" value="Transcribed_RNA"/>
</dbReference>
<dbReference type="SUPFAM" id="SSF51219">
    <property type="entry name" value="TRAP-like"/>
    <property type="match status" value="1"/>
</dbReference>
<sequence length="505" mass="53136">MSHNPYITQPGNKKSPVAAATYGTTSSATNPAPYGSAGGSSGYASASSTPSGNSYVNGPLTSETTSYPSSSSYGGTTSTSSNAYRSTIAPTLSYGNNDYRSHTSTLASSAAAAGSSNVYGNSPSLSSPTSTSAYTFAAPQSSVLFSKALEVSSPSLERQTKAAAVTALSSAHLSSLRSSSNNRQQEQQYGQENNVLPSMEYPAKNEGTRISLTNSVTYQDGRTTGLISEGSPVKCHKIDYEIKGHDMQLVEIELDPAESVIGEAGAMMFMEDEIKFEAKFGDGAEPKQGFFKKLMAAGGRLMTGESLFITHFTNESQTCKARVAFAAPYPGTIAPVNLANLPGQTITCQRDAFLCAAYGTKLSMTFNKRIGSGLFGGEGFILEKLEGDGMAFLHAGGTIIRRELNNERVRLDTGCLVAFTQGISFEIMMVPGLKTMFFGGEGLFLAVLKGTGTIWMQSLPFSRMADRIIKAAPSAGGKRIGEGSRLTGSIGDLVDGDGFGGFKMF</sequence>
<feature type="compositionally biased region" description="Low complexity" evidence="1">
    <location>
        <begin position="61"/>
        <end position="81"/>
    </location>
</feature>
<feature type="compositionally biased region" description="Polar residues" evidence="1">
    <location>
        <begin position="1"/>
        <end position="12"/>
    </location>
</feature>
<feature type="compositionally biased region" description="Polar residues" evidence="1">
    <location>
        <begin position="181"/>
        <end position="194"/>
    </location>
</feature>
<dbReference type="AlphaFoldDB" id="A0A7S4AC66"/>
<dbReference type="InterPro" id="IPR016031">
    <property type="entry name" value="Trp_RNA-bd_attenuator-like_dom"/>
</dbReference>